<dbReference type="STRING" id="1691903.A9B99_12900"/>
<dbReference type="RefSeq" id="WP_064599913.1">
    <property type="nucleotide sequence ID" value="NZ_CP134782.1"/>
</dbReference>
<dbReference type="Proteomes" id="UP000078225">
    <property type="component" value="Unassembled WGS sequence"/>
</dbReference>
<dbReference type="OrthoDB" id="9804312at2"/>
<protein>
    <recommendedName>
        <fullName evidence="2">Methyltransferase domain-containing protein</fullName>
    </recommendedName>
</protein>
<accession>A0A1B7L049</accession>
<keyword evidence="1" id="KW-0808">Transferase</keyword>
<dbReference type="Pfam" id="PF13649">
    <property type="entry name" value="Methyltransf_25"/>
    <property type="match status" value="1"/>
</dbReference>
<dbReference type="Gene3D" id="3.40.50.150">
    <property type="entry name" value="Vaccinia Virus protein VP39"/>
    <property type="match status" value="1"/>
</dbReference>
<dbReference type="SUPFAM" id="SSF53335">
    <property type="entry name" value="S-adenosyl-L-methionine-dependent methyltransferases"/>
    <property type="match status" value="1"/>
</dbReference>
<dbReference type="GO" id="GO:0016740">
    <property type="term" value="F:transferase activity"/>
    <property type="evidence" value="ECO:0007669"/>
    <property type="project" value="UniProtKB-KW"/>
</dbReference>
<keyword evidence="4" id="KW-1185">Reference proteome</keyword>
<gene>
    <name evidence="3" type="ORF">A9B99_12900</name>
</gene>
<dbReference type="InterPro" id="IPR041698">
    <property type="entry name" value="Methyltransf_25"/>
</dbReference>
<dbReference type="PANTHER" id="PTHR43861:SF3">
    <property type="entry name" value="PUTATIVE (AFU_ORTHOLOGUE AFUA_2G14390)-RELATED"/>
    <property type="match status" value="1"/>
</dbReference>
<dbReference type="AlphaFoldDB" id="A0A1B7L049"/>
<evidence type="ECO:0000313" key="3">
    <source>
        <dbReference type="EMBL" id="OAT75720.1"/>
    </source>
</evidence>
<feature type="domain" description="Methyltransferase" evidence="2">
    <location>
        <begin position="38"/>
        <end position="129"/>
    </location>
</feature>
<dbReference type="InterPro" id="IPR029063">
    <property type="entry name" value="SAM-dependent_MTases_sf"/>
</dbReference>
<reference evidence="4" key="1">
    <citation type="submission" date="2016-05" db="EMBL/GenBank/DDBJ databases">
        <authorList>
            <person name="Behera P."/>
            <person name="Vaishampayan P."/>
            <person name="Singh N."/>
            <person name="Raina V."/>
            <person name="Suar M."/>
            <person name="Pattnaik A."/>
            <person name="Rastogi G."/>
        </authorList>
    </citation>
    <scope>NUCLEOTIDE SEQUENCE [LARGE SCALE GENOMIC DNA]</scope>
    <source>
        <strain evidence="4">MP23</strain>
    </source>
</reference>
<evidence type="ECO:0000313" key="4">
    <source>
        <dbReference type="Proteomes" id="UP000078225"/>
    </source>
</evidence>
<organism evidence="3 4">
    <name type="scientific">Mangrovibacter phragmitis</name>
    <dbReference type="NCBI Taxonomy" id="1691903"/>
    <lineage>
        <taxon>Bacteria</taxon>
        <taxon>Pseudomonadati</taxon>
        <taxon>Pseudomonadota</taxon>
        <taxon>Gammaproteobacteria</taxon>
        <taxon>Enterobacterales</taxon>
        <taxon>Enterobacteriaceae</taxon>
        <taxon>Mangrovibacter</taxon>
    </lineage>
</organism>
<sequence>MNRWDERYSQNGYAYGTEPNQFLVEQVNALNLAAPLNILSLGEGEGRNAVYLATLGHHVHAVDGSSVGMAKAHKLAEQNRVSLQTQVADLTHYTINSPCDAVIMIFCHLPSDVRHAIHQKIMDALVPGGVLIYQAYSTRQLNYQTGGPREADLLVNLDELEQCFSNMNVLHGCMSEKEIYEGKYHTGLAAVTEFVARKPFE</sequence>
<evidence type="ECO:0000256" key="1">
    <source>
        <dbReference type="ARBA" id="ARBA00022679"/>
    </source>
</evidence>
<dbReference type="PANTHER" id="PTHR43861">
    <property type="entry name" value="TRANS-ACONITATE 2-METHYLTRANSFERASE-RELATED"/>
    <property type="match status" value="1"/>
</dbReference>
<evidence type="ECO:0000259" key="2">
    <source>
        <dbReference type="Pfam" id="PF13649"/>
    </source>
</evidence>
<comment type="caution">
    <text evidence="3">The sequence shown here is derived from an EMBL/GenBank/DDBJ whole genome shotgun (WGS) entry which is preliminary data.</text>
</comment>
<dbReference type="EMBL" id="LYRP01000043">
    <property type="protein sequence ID" value="OAT75720.1"/>
    <property type="molecule type" value="Genomic_DNA"/>
</dbReference>
<dbReference type="CDD" id="cd02440">
    <property type="entry name" value="AdoMet_MTases"/>
    <property type="match status" value="1"/>
</dbReference>
<proteinExistence type="predicted"/>
<name>A0A1B7L049_9ENTR</name>